<dbReference type="AlphaFoldDB" id="A0A3G9J9F0"/>
<dbReference type="InParanoid" id="A0A3G9J9F0"/>
<gene>
    <name evidence="1" type="ORF">SG0102_25940</name>
</gene>
<dbReference type="Proteomes" id="UP000268059">
    <property type="component" value="Chromosome"/>
</dbReference>
<dbReference type="OrthoDB" id="7601802at2"/>
<sequence>MKCELCGREVDATKKIHLDDYALEAQVCASCFDRINGAYLKEVKAPAKVTIEKARNELQYVDEKGQTLPDFVPKFVIKKGEESHFFGLMQFTRDIAGGKRYYYRALEIYPTSTDHLTHYETSYAFNIFDADTKEDQDQARLQAYQTLKEKMAQLIANNADDESGVVRLSVDDQDHTKIVMNGEEKKLSDMEDVLNPLEGFTISYQIHDSYDPAPLAHTVYFPEVIEEDTFYNELFDIIITFSSLENFIPLDNVQKFALFYRKLLKKFKYFAAIKPDEAALSGFMMFDLLKPLESDDQYFIEVVKKQLQDIMKTL</sequence>
<dbReference type="RefSeq" id="WP_125120363.1">
    <property type="nucleotide sequence ID" value="NZ_AP019309.1"/>
</dbReference>
<dbReference type="KEGG" id="ebm:SG0102_25940"/>
<organism evidence="1 2">
    <name type="scientific">Intestinibaculum porci</name>
    <dbReference type="NCBI Taxonomy" id="2487118"/>
    <lineage>
        <taxon>Bacteria</taxon>
        <taxon>Bacillati</taxon>
        <taxon>Bacillota</taxon>
        <taxon>Erysipelotrichia</taxon>
        <taxon>Erysipelotrichales</taxon>
        <taxon>Erysipelotrichaceae</taxon>
        <taxon>Intestinibaculum</taxon>
    </lineage>
</organism>
<name>A0A3G9J9F0_9FIRM</name>
<reference evidence="1 2" key="1">
    <citation type="submission" date="2018-11" db="EMBL/GenBank/DDBJ databases">
        <title>Novel Erysipelotrichaceae bacterium isolated from small intestine of a swine.</title>
        <authorList>
            <person name="Kim J.S."/>
            <person name="Choe H."/>
            <person name="Lee Y.R."/>
            <person name="Kim K.M."/>
            <person name="Park D.S."/>
        </authorList>
    </citation>
    <scope>NUCLEOTIDE SEQUENCE [LARGE SCALE GENOMIC DNA]</scope>
    <source>
        <strain evidence="1 2">SG0102</strain>
    </source>
</reference>
<proteinExistence type="predicted"/>
<evidence type="ECO:0000313" key="1">
    <source>
        <dbReference type="EMBL" id="BBH27660.1"/>
    </source>
</evidence>
<keyword evidence="2" id="KW-1185">Reference proteome</keyword>
<evidence type="ECO:0000313" key="2">
    <source>
        <dbReference type="Proteomes" id="UP000268059"/>
    </source>
</evidence>
<protein>
    <submittedName>
        <fullName evidence="1">Uncharacterized protein</fullName>
    </submittedName>
</protein>
<accession>A0A3G9J9F0</accession>
<dbReference type="EMBL" id="AP019309">
    <property type="protein sequence ID" value="BBH27660.1"/>
    <property type="molecule type" value="Genomic_DNA"/>
</dbReference>